<name>A0A517S8K1_9PLAN</name>
<dbReference type="AlphaFoldDB" id="A0A517S8K1"/>
<gene>
    <name evidence="3" type="ORF">Pan44_04610</name>
</gene>
<keyword evidence="4" id="KW-1185">Reference proteome</keyword>
<dbReference type="Proteomes" id="UP000315700">
    <property type="component" value="Chromosome"/>
</dbReference>
<dbReference type="InParanoid" id="A0A517S8K1"/>
<organism evidence="3 4">
    <name type="scientific">Caulifigura coniformis</name>
    <dbReference type="NCBI Taxonomy" id="2527983"/>
    <lineage>
        <taxon>Bacteria</taxon>
        <taxon>Pseudomonadati</taxon>
        <taxon>Planctomycetota</taxon>
        <taxon>Planctomycetia</taxon>
        <taxon>Planctomycetales</taxon>
        <taxon>Planctomycetaceae</taxon>
        <taxon>Caulifigura</taxon>
    </lineage>
</organism>
<sequence precursor="true">MTRRTPSLEFASRLSKACLAAFYAAIALLGSGGLHAVAPHVHSACCPAEEKAGHTHHGCTHHHHHHPQPAQSQAPESGESPSSPCPDGCLICEFAATPAVSVALVTPPLLPGFTTELAPLPERSAPARTAARFWIRGPPELG</sequence>
<dbReference type="EMBL" id="CP036271">
    <property type="protein sequence ID" value="QDT52449.1"/>
    <property type="molecule type" value="Genomic_DNA"/>
</dbReference>
<protein>
    <recommendedName>
        <fullName evidence="5">DUF2946 domain-containing protein</fullName>
    </recommendedName>
</protein>
<evidence type="ECO:0008006" key="5">
    <source>
        <dbReference type="Google" id="ProtNLM"/>
    </source>
</evidence>
<reference evidence="3 4" key="1">
    <citation type="submission" date="2019-02" db="EMBL/GenBank/DDBJ databases">
        <title>Deep-cultivation of Planctomycetes and their phenomic and genomic characterization uncovers novel biology.</title>
        <authorList>
            <person name="Wiegand S."/>
            <person name="Jogler M."/>
            <person name="Boedeker C."/>
            <person name="Pinto D."/>
            <person name="Vollmers J."/>
            <person name="Rivas-Marin E."/>
            <person name="Kohn T."/>
            <person name="Peeters S.H."/>
            <person name="Heuer A."/>
            <person name="Rast P."/>
            <person name="Oberbeckmann S."/>
            <person name="Bunk B."/>
            <person name="Jeske O."/>
            <person name="Meyerdierks A."/>
            <person name="Storesund J.E."/>
            <person name="Kallscheuer N."/>
            <person name="Luecker S."/>
            <person name="Lage O.M."/>
            <person name="Pohl T."/>
            <person name="Merkel B.J."/>
            <person name="Hornburger P."/>
            <person name="Mueller R.-W."/>
            <person name="Bruemmer F."/>
            <person name="Labrenz M."/>
            <person name="Spormann A.M."/>
            <person name="Op den Camp H."/>
            <person name="Overmann J."/>
            <person name="Amann R."/>
            <person name="Jetten M.S.M."/>
            <person name="Mascher T."/>
            <person name="Medema M.H."/>
            <person name="Devos D.P."/>
            <person name="Kaster A.-K."/>
            <person name="Ovreas L."/>
            <person name="Rohde M."/>
            <person name="Galperin M.Y."/>
            <person name="Jogler C."/>
        </authorList>
    </citation>
    <scope>NUCLEOTIDE SEQUENCE [LARGE SCALE GENOMIC DNA]</scope>
    <source>
        <strain evidence="3 4">Pan44</strain>
    </source>
</reference>
<feature type="compositionally biased region" description="Basic residues" evidence="1">
    <location>
        <begin position="55"/>
        <end position="67"/>
    </location>
</feature>
<proteinExistence type="predicted"/>
<keyword evidence="2" id="KW-0732">Signal</keyword>
<feature type="chain" id="PRO_5021781733" description="DUF2946 domain-containing protein" evidence="2">
    <location>
        <begin position="37"/>
        <end position="142"/>
    </location>
</feature>
<feature type="signal peptide" evidence="2">
    <location>
        <begin position="1"/>
        <end position="36"/>
    </location>
</feature>
<dbReference type="RefSeq" id="WP_145026808.1">
    <property type="nucleotide sequence ID" value="NZ_CP036271.1"/>
</dbReference>
<evidence type="ECO:0000313" key="3">
    <source>
        <dbReference type="EMBL" id="QDT52449.1"/>
    </source>
</evidence>
<feature type="region of interest" description="Disordered" evidence="1">
    <location>
        <begin position="55"/>
        <end position="84"/>
    </location>
</feature>
<accession>A0A517S8K1</accession>
<dbReference type="KEGG" id="ccos:Pan44_04610"/>
<feature type="compositionally biased region" description="Low complexity" evidence="1">
    <location>
        <begin position="75"/>
        <end position="84"/>
    </location>
</feature>
<evidence type="ECO:0000313" key="4">
    <source>
        <dbReference type="Proteomes" id="UP000315700"/>
    </source>
</evidence>
<evidence type="ECO:0000256" key="2">
    <source>
        <dbReference type="SAM" id="SignalP"/>
    </source>
</evidence>
<evidence type="ECO:0000256" key="1">
    <source>
        <dbReference type="SAM" id="MobiDB-lite"/>
    </source>
</evidence>